<dbReference type="InterPro" id="IPR025192">
    <property type="entry name" value="Succ_DH/fum_Rdtase_N"/>
</dbReference>
<protein>
    <submittedName>
        <fullName evidence="9">Succinate dehydrogenase and fumarate reductase iron-sulfur protein</fullName>
        <ecNumber evidence="9">1.3.99.1</ecNumber>
        <ecNumber evidence="9">1.8.98.1</ecNumber>
    </submittedName>
</protein>
<dbReference type="SUPFAM" id="SSF54292">
    <property type="entry name" value="2Fe-2S ferredoxin-like"/>
    <property type="match status" value="1"/>
</dbReference>
<dbReference type="Pfam" id="PF13085">
    <property type="entry name" value="Fer2_3"/>
    <property type="match status" value="1"/>
</dbReference>
<dbReference type="OrthoDB" id="42878at2157"/>
<dbReference type="NCBIfam" id="NF004898">
    <property type="entry name" value="PRK06259.1"/>
    <property type="match status" value="1"/>
</dbReference>
<dbReference type="InterPro" id="IPR009051">
    <property type="entry name" value="Helical_ferredxn"/>
</dbReference>
<name>F6BC35_METIK</name>
<evidence type="ECO:0000259" key="8">
    <source>
        <dbReference type="PROSITE" id="PS51379"/>
    </source>
</evidence>
<dbReference type="Proteomes" id="UP000009227">
    <property type="component" value="Chromosome"/>
</dbReference>
<keyword evidence="3" id="KW-0479">Metal-binding</keyword>
<dbReference type="GeneID" id="10643400"/>
<sequence length="493" mass="56572">MEMVKIKVKRFNKDKDGFEEYEVPKGINVLNALEYINKNYHANIYFRSSCRAGQCGSCAMCINGEPKLACKTKVEDGMVIEPLKNFDVIRDLVVDRTPYYKKLANLRNYIERKEYPEDLENIKPDDINKVKKVRGCIDCLSCLSVCPVRKFTDYAGPTFMRQLARFAFDVRDEGDREKIAYFENLYNCTTCAKCVEVCPKEIEIVHHAIEKLRELCFKKGYYLKNHLAVRENVLKYNRSVEKDKTPLLEEVNEEYLVENEKMRVAFFTGCLIDYRLQNVGRDAIKVLNAHGISVIIPKNQVCCGSPFIRTGQTDIAEKLKKKNLEIFNNLDVDCVVTVCAGCGSTLKNDYKEKEFEVMDITEVLNKVGLIKYKPLDATVTYHDPCHLKRGQGVYDEPRKILKSIPNLKFIEMEVPDQCCGAGGGVRSGKPEVAYALGKRKAKMIFDTNVDYLVTVCPFCEYHIRDSLKKYKEENNIKKDIKVMNIVSLLSKVV</sequence>
<dbReference type="EC" id="1.8.98.1" evidence="9"/>
<dbReference type="Gene3D" id="1.10.1060.10">
    <property type="entry name" value="Alpha-helical ferredoxin"/>
    <property type="match status" value="1"/>
</dbReference>
<dbReference type="HOGENOM" id="CLU_023081_2_0_2"/>
<dbReference type="STRING" id="880724.Metig_0562"/>
<dbReference type="InterPro" id="IPR036010">
    <property type="entry name" value="2Fe-2S_ferredoxin-like_sf"/>
</dbReference>
<dbReference type="GO" id="GO:0051537">
    <property type="term" value="F:2 iron, 2 sulfur cluster binding"/>
    <property type="evidence" value="ECO:0007669"/>
    <property type="project" value="UniProtKB-KW"/>
</dbReference>
<dbReference type="NCBIfam" id="TIGR00384">
    <property type="entry name" value="dhsB"/>
    <property type="match status" value="1"/>
</dbReference>
<dbReference type="EC" id="1.3.99.1" evidence="9"/>
<keyword evidence="10" id="KW-1185">Reference proteome</keyword>
<keyword evidence="2" id="KW-0001">2Fe-2S</keyword>
<dbReference type="InterPro" id="IPR017896">
    <property type="entry name" value="4Fe4S_Fe-S-bd"/>
</dbReference>
<gene>
    <name evidence="9" type="ordered locus">Metig_0562</name>
</gene>
<dbReference type="PROSITE" id="PS00197">
    <property type="entry name" value="2FE2S_FER_1"/>
    <property type="match status" value="1"/>
</dbReference>
<evidence type="ECO:0000259" key="7">
    <source>
        <dbReference type="PROSITE" id="PS51085"/>
    </source>
</evidence>
<dbReference type="InterPro" id="IPR006058">
    <property type="entry name" value="2Fe2S_fd_BS"/>
</dbReference>
<dbReference type="EMBL" id="CP002737">
    <property type="protein sequence ID" value="AEF96116.1"/>
    <property type="molecule type" value="Genomic_DNA"/>
</dbReference>
<dbReference type="GO" id="GO:0046872">
    <property type="term" value="F:metal ion binding"/>
    <property type="evidence" value="ECO:0007669"/>
    <property type="project" value="UniProtKB-KW"/>
</dbReference>
<organism evidence="10">
    <name type="scientific">Methanotorris igneus (strain DSM 5666 / JCM 11834 / Kol 5)</name>
    <dbReference type="NCBI Taxonomy" id="880724"/>
    <lineage>
        <taxon>Archaea</taxon>
        <taxon>Methanobacteriati</taxon>
        <taxon>Methanobacteriota</taxon>
        <taxon>Methanomada group</taxon>
        <taxon>Methanococci</taxon>
        <taxon>Methanococcales</taxon>
        <taxon>Methanocaldococcaceae</taxon>
        <taxon>Methanotorris</taxon>
    </lineage>
</organism>
<dbReference type="InterPro" id="IPR001041">
    <property type="entry name" value="2Fe-2S_ferredoxin-type"/>
</dbReference>
<keyword evidence="4" id="KW-0677">Repeat</keyword>
<feature type="domain" description="4Fe-4S ferredoxin-type" evidence="8">
    <location>
        <begin position="178"/>
        <end position="207"/>
    </location>
</feature>
<dbReference type="PROSITE" id="PS51379">
    <property type="entry name" value="4FE4S_FER_2"/>
    <property type="match status" value="1"/>
</dbReference>
<dbReference type="GO" id="GO:0009055">
    <property type="term" value="F:electron transfer activity"/>
    <property type="evidence" value="ECO:0007669"/>
    <property type="project" value="InterPro"/>
</dbReference>
<dbReference type="InterPro" id="IPR012675">
    <property type="entry name" value="Beta-grasp_dom_sf"/>
</dbReference>
<evidence type="ECO:0000256" key="3">
    <source>
        <dbReference type="ARBA" id="ARBA00022723"/>
    </source>
</evidence>
<dbReference type="PANTHER" id="PTHR32479:SF17">
    <property type="entry name" value="GLYCOLATE OXIDASE IRON-SULFUR SUBUNIT"/>
    <property type="match status" value="1"/>
</dbReference>
<evidence type="ECO:0000313" key="10">
    <source>
        <dbReference type="Proteomes" id="UP000009227"/>
    </source>
</evidence>
<dbReference type="PROSITE" id="PS00198">
    <property type="entry name" value="4FE4S_FER_1"/>
    <property type="match status" value="1"/>
</dbReference>
<evidence type="ECO:0000256" key="4">
    <source>
        <dbReference type="ARBA" id="ARBA00022737"/>
    </source>
</evidence>
<evidence type="ECO:0000313" key="9">
    <source>
        <dbReference type="EMBL" id="AEF96116.1"/>
    </source>
</evidence>
<evidence type="ECO:0000256" key="1">
    <source>
        <dbReference type="ARBA" id="ARBA00022485"/>
    </source>
</evidence>
<keyword evidence="5" id="KW-0408">Iron</keyword>
<dbReference type="PROSITE" id="PS51085">
    <property type="entry name" value="2FE2S_FER_2"/>
    <property type="match status" value="1"/>
</dbReference>
<proteinExistence type="predicted"/>
<dbReference type="Pfam" id="PF02754">
    <property type="entry name" value="CCG"/>
    <property type="match status" value="2"/>
</dbReference>
<dbReference type="SUPFAM" id="SSF46548">
    <property type="entry name" value="alpha-helical ferredoxin"/>
    <property type="match status" value="1"/>
</dbReference>
<dbReference type="RefSeq" id="WP_013798723.1">
    <property type="nucleotide sequence ID" value="NC_015562.1"/>
</dbReference>
<dbReference type="GO" id="GO:0051912">
    <property type="term" value="F:CoB--CoM heterodisulfide reductase activity"/>
    <property type="evidence" value="ECO:0007669"/>
    <property type="project" value="UniProtKB-EC"/>
</dbReference>
<dbReference type="Pfam" id="PF13183">
    <property type="entry name" value="Fer4_8"/>
    <property type="match status" value="1"/>
</dbReference>
<dbReference type="GO" id="GO:0006099">
    <property type="term" value="P:tricarboxylic acid cycle"/>
    <property type="evidence" value="ECO:0007669"/>
    <property type="project" value="InterPro"/>
</dbReference>
<keyword evidence="6" id="KW-0411">Iron-sulfur</keyword>
<dbReference type="KEGG" id="mig:Metig_0562"/>
<dbReference type="InterPro" id="IPR004489">
    <property type="entry name" value="Succ_DH/fum_Rdtase_Fe-S"/>
</dbReference>
<dbReference type="InterPro" id="IPR004017">
    <property type="entry name" value="Cys_rich_dom"/>
</dbReference>
<dbReference type="AlphaFoldDB" id="F6BC35"/>
<dbReference type="CDD" id="cd00207">
    <property type="entry name" value="fer2"/>
    <property type="match status" value="1"/>
</dbReference>
<dbReference type="PANTHER" id="PTHR32479">
    <property type="entry name" value="GLYCOLATE OXIDASE IRON-SULFUR SUBUNIT"/>
    <property type="match status" value="1"/>
</dbReference>
<evidence type="ECO:0000256" key="6">
    <source>
        <dbReference type="ARBA" id="ARBA00023014"/>
    </source>
</evidence>
<evidence type="ECO:0000256" key="2">
    <source>
        <dbReference type="ARBA" id="ARBA00022714"/>
    </source>
</evidence>
<feature type="domain" description="2Fe-2S ferredoxin-type" evidence="7">
    <location>
        <begin position="6"/>
        <end position="86"/>
    </location>
</feature>
<keyword evidence="9" id="KW-0560">Oxidoreductase</keyword>
<dbReference type="GO" id="GO:0051539">
    <property type="term" value="F:4 iron, 4 sulfur cluster binding"/>
    <property type="evidence" value="ECO:0007669"/>
    <property type="project" value="UniProtKB-KW"/>
</dbReference>
<dbReference type="Gene3D" id="3.10.20.30">
    <property type="match status" value="1"/>
</dbReference>
<dbReference type="InterPro" id="IPR017900">
    <property type="entry name" value="4Fe4S_Fe_S_CS"/>
</dbReference>
<accession>F6BC35</accession>
<keyword evidence="1" id="KW-0004">4Fe-4S</keyword>
<evidence type="ECO:0000256" key="5">
    <source>
        <dbReference type="ARBA" id="ARBA00023004"/>
    </source>
</evidence>
<reference evidence="9 10" key="1">
    <citation type="submission" date="2011-05" db="EMBL/GenBank/DDBJ databases">
        <title>Complete sequence of Methanotorris igneus Kol 5.</title>
        <authorList>
            <consortium name="US DOE Joint Genome Institute"/>
            <person name="Lucas S."/>
            <person name="Han J."/>
            <person name="Lapidus A."/>
            <person name="Cheng J.-F."/>
            <person name="Goodwin L."/>
            <person name="Pitluck S."/>
            <person name="Peters L."/>
            <person name="Mikhailova N."/>
            <person name="Chertkov O."/>
            <person name="Han C."/>
            <person name="Tapia R."/>
            <person name="Land M."/>
            <person name="Hauser L."/>
            <person name="Kyrpides N."/>
            <person name="Ivanova N."/>
            <person name="Pagani I."/>
            <person name="Sieprawska-Lupa M."/>
            <person name="Whitman W."/>
            <person name="Woyke T."/>
        </authorList>
    </citation>
    <scope>NUCLEOTIDE SEQUENCE [LARGE SCALE GENOMIC DNA]</scope>
    <source>
        <strain evidence="10">DSM 5666 / JCM 11834 / Kol 5</strain>
    </source>
</reference>